<dbReference type="PANTHER" id="PTHR20958:SF6">
    <property type="entry name" value="GLYCINE N-ACYLTRANSFERASE-LIKE PROTEIN"/>
    <property type="match status" value="1"/>
</dbReference>
<dbReference type="InterPro" id="IPR053225">
    <property type="entry name" value="Acyl-CoA_N-acyltransferase"/>
</dbReference>
<accession>A0AA38VGS4</accession>
<dbReference type="Proteomes" id="UP001174694">
    <property type="component" value="Unassembled WGS sequence"/>
</dbReference>
<reference evidence="1" key="1">
    <citation type="submission" date="2022-07" db="EMBL/GenBank/DDBJ databases">
        <title>Fungi with potential for degradation of polypropylene.</title>
        <authorList>
            <person name="Gostincar C."/>
        </authorList>
    </citation>
    <scope>NUCLEOTIDE SEQUENCE</scope>
    <source>
        <strain evidence="1">EXF-13308</strain>
    </source>
</reference>
<evidence type="ECO:0000313" key="2">
    <source>
        <dbReference type="Proteomes" id="UP001174694"/>
    </source>
</evidence>
<dbReference type="PANTHER" id="PTHR20958">
    <property type="entry name" value="GLYCINE N-ACYLTRANSFERASE-LIKE PROTEIN"/>
    <property type="match status" value="1"/>
</dbReference>
<organism evidence="1 2">
    <name type="scientific">Pleurostoma richardsiae</name>
    <dbReference type="NCBI Taxonomy" id="41990"/>
    <lineage>
        <taxon>Eukaryota</taxon>
        <taxon>Fungi</taxon>
        <taxon>Dikarya</taxon>
        <taxon>Ascomycota</taxon>
        <taxon>Pezizomycotina</taxon>
        <taxon>Sordariomycetes</taxon>
        <taxon>Sordariomycetidae</taxon>
        <taxon>Calosphaeriales</taxon>
        <taxon>Pleurostomataceae</taxon>
        <taxon>Pleurostoma</taxon>
    </lineage>
</organism>
<name>A0AA38VGS4_9PEZI</name>
<proteinExistence type="predicted"/>
<comment type="caution">
    <text evidence="1">The sequence shown here is derived from an EMBL/GenBank/DDBJ whole genome shotgun (WGS) entry which is preliminary data.</text>
</comment>
<dbReference type="SUPFAM" id="SSF55729">
    <property type="entry name" value="Acyl-CoA N-acyltransferases (Nat)"/>
    <property type="match status" value="1"/>
</dbReference>
<dbReference type="Gene3D" id="3.40.630.30">
    <property type="match status" value="1"/>
</dbReference>
<evidence type="ECO:0008006" key="3">
    <source>
        <dbReference type="Google" id="ProtNLM"/>
    </source>
</evidence>
<dbReference type="InterPro" id="IPR016181">
    <property type="entry name" value="Acyl_CoA_acyltransferase"/>
</dbReference>
<dbReference type="AlphaFoldDB" id="A0AA38VGS4"/>
<gene>
    <name evidence="1" type="ORF">NKR23_g7325</name>
</gene>
<evidence type="ECO:0000313" key="1">
    <source>
        <dbReference type="EMBL" id="KAJ9142090.1"/>
    </source>
</evidence>
<protein>
    <recommendedName>
        <fullName evidence="3">FR47-like domain-containing protein</fullName>
    </recommendedName>
</protein>
<sequence>MAPTVTDTPVASDGLLSLLAARLPQSFPVYRRLQFTRLPGGTTPHSHVLFAREDPASSSSSSSPETAKQPRHFAAAYLDFSRSPSTEMFFYSTLEGGGGDPTAAEQQQQPLSAAEQDECLDLTVALLRHVRQIGLAHDAALAEAGSPPRRHARGVMVGSMHEGTRALLLGRRGLATSYWNPHDKWLFRVEGLPAGLPDPTAGGSGMRWDAARRGDLGLIVSRTHLPKDEEAMMVVPSTVLRLGDGTPVAWAFLGNDGSLSTLHCEEQYRGRGIAKAVACRTIQESNKLFGGDGWASADVHIDNLQSQGVCKSIGGKKAWRIAWTIINFDSLRDSN</sequence>
<dbReference type="EMBL" id="JANBVO010000023">
    <property type="protein sequence ID" value="KAJ9142090.1"/>
    <property type="molecule type" value="Genomic_DNA"/>
</dbReference>
<keyword evidence="2" id="KW-1185">Reference proteome</keyword>